<keyword evidence="2" id="KW-0472">Membrane</keyword>
<feature type="transmembrane region" description="Helical" evidence="2">
    <location>
        <begin position="206"/>
        <end position="225"/>
    </location>
</feature>
<dbReference type="PANTHER" id="PTHR37013">
    <property type="entry name" value="INTEGRAL MEMBRANE PROTEIN (AFU_ORTHOLOGUE AFUA_1G05950)-RELATED"/>
    <property type="match status" value="1"/>
</dbReference>
<dbReference type="Proteomes" id="UP000813444">
    <property type="component" value="Unassembled WGS sequence"/>
</dbReference>
<feature type="region of interest" description="Disordered" evidence="1">
    <location>
        <begin position="271"/>
        <end position="361"/>
    </location>
</feature>
<feature type="transmembrane region" description="Helical" evidence="2">
    <location>
        <begin position="152"/>
        <end position="170"/>
    </location>
</feature>
<keyword evidence="2" id="KW-0812">Transmembrane</keyword>
<feature type="transmembrane region" description="Helical" evidence="2">
    <location>
        <begin position="107"/>
        <end position="132"/>
    </location>
</feature>
<evidence type="ECO:0000256" key="2">
    <source>
        <dbReference type="SAM" id="Phobius"/>
    </source>
</evidence>
<accession>A0A8K0SNL5</accession>
<organism evidence="4 5">
    <name type="scientific">Stachybotrys elegans</name>
    <dbReference type="NCBI Taxonomy" id="80388"/>
    <lineage>
        <taxon>Eukaryota</taxon>
        <taxon>Fungi</taxon>
        <taxon>Dikarya</taxon>
        <taxon>Ascomycota</taxon>
        <taxon>Pezizomycotina</taxon>
        <taxon>Sordariomycetes</taxon>
        <taxon>Hypocreomycetidae</taxon>
        <taxon>Hypocreales</taxon>
        <taxon>Stachybotryaceae</taxon>
        <taxon>Stachybotrys</taxon>
    </lineage>
</organism>
<evidence type="ECO:0000313" key="4">
    <source>
        <dbReference type="EMBL" id="KAH7312613.1"/>
    </source>
</evidence>
<protein>
    <recommendedName>
        <fullName evidence="3">DUF7703 domain-containing protein</fullName>
    </recommendedName>
</protein>
<feature type="transmembrane region" description="Helical" evidence="2">
    <location>
        <begin position="12"/>
        <end position="35"/>
    </location>
</feature>
<evidence type="ECO:0000259" key="3">
    <source>
        <dbReference type="Pfam" id="PF24802"/>
    </source>
</evidence>
<keyword evidence="5" id="KW-1185">Reference proteome</keyword>
<dbReference type="InterPro" id="IPR056120">
    <property type="entry name" value="DUF7703"/>
</dbReference>
<keyword evidence="2" id="KW-1133">Transmembrane helix</keyword>
<dbReference type="Pfam" id="PF24802">
    <property type="entry name" value="DUF7703"/>
    <property type="match status" value="1"/>
</dbReference>
<evidence type="ECO:0000313" key="5">
    <source>
        <dbReference type="Proteomes" id="UP000813444"/>
    </source>
</evidence>
<evidence type="ECO:0000256" key="1">
    <source>
        <dbReference type="SAM" id="MobiDB-lite"/>
    </source>
</evidence>
<comment type="caution">
    <text evidence="4">The sequence shown here is derived from an EMBL/GenBank/DDBJ whole genome shotgun (WGS) entry which is preliminary data.</text>
</comment>
<gene>
    <name evidence="4" type="ORF">B0I35DRAFT_356475</name>
</gene>
<feature type="compositionally biased region" description="Basic and acidic residues" evidence="1">
    <location>
        <begin position="316"/>
        <end position="330"/>
    </location>
</feature>
<sequence length="361" mass="40849">MDDLREDLPMSMTMAAFTGISWYIGVEVNVSLFMLFQRRRGLYFWSCALASWGVILQSLFIILADFGVWRNLRGAITMIYLTWLIMVVPQSWILYSRLHLIMQKKQLLRPIRFVLLFTSVVFSVPTVVIGILSQATNVNPNLRSFNITWDRIQLTVFFVQEAILSLLYIYETRKYLHSHSFLRRASASTTSPALPHAARNGVLLQLLYANVLIIALDIALVGIQYGDSSLFYLQGAFKPCVYGIKLKIEFIVLNRLIKSVKRSATDLQLRQYPQTGSSGPTLLSGQARSRGLSTDLHKPKGARQPIPRQMSIDDMEQGKFFDVTKSREADQAPASRASEGSGAPEGQPDRWEAIPNTSWLH</sequence>
<feature type="compositionally biased region" description="Polar residues" evidence="1">
    <location>
        <begin position="271"/>
        <end position="287"/>
    </location>
</feature>
<feature type="transmembrane region" description="Helical" evidence="2">
    <location>
        <begin position="75"/>
        <end position="95"/>
    </location>
</feature>
<dbReference type="AlphaFoldDB" id="A0A8K0SNL5"/>
<name>A0A8K0SNL5_9HYPO</name>
<feature type="transmembrane region" description="Helical" evidence="2">
    <location>
        <begin position="42"/>
        <end position="63"/>
    </location>
</feature>
<dbReference type="OrthoDB" id="405906at2759"/>
<dbReference type="EMBL" id="JAGPNK010000010">
    <property type="protein sequence ID" value="KAH7312613.1"/>
    <property type="molecule type" value="Genomic_DNA"/>
</dbReference>
<dbReference type="PANTHER" id="PTHR37013:SF4">
    <property type="entry name" value="INTEGRAL MEMBRANE PROTEIN"/>
    <property type="match status" value="1"/>
</dbReference>
<reference evidence="4" key="1">
    <citation type="journal article" date="2021" name="Nat. Commun.">
        <title>Genetic determinants of endophytism in the Arabidopsis root mycobiome.</title>
        <authorList>
            <person name="Mesny F."/>
            <person name="Miyauchi S."/>
            <person name="Thiergart T."/>
            <person name="Pickel B."/>
            <person name="Atanasova L."/>
            <person name="Karlsson M."/>
            <person name="Huettel B."/>
            <person name="Barry K.W."/>
            <person name="Haridas S."/>
            <person name="Chen C."/>
            <person name="Bauer D."/>
            <person name="Andreopoulos W."/>
            <person name="Pangilinan J."/>
            <person name="LaButti K."/>
            <person name="Riley R."/>
            <person name="Lipzen A."/>
            <person name="Clum A."/>
            <person name="Drula E."/>
            <person name="Henrissat B."/>
            <person name="Kohler A."/>
            <person name="Grigoriev I.V."/>
            <person name="Martin F.M."/>
            <person name="Hacquard S."/>
        </authorList>
    </citation>
    <scope>NUCLEOTIDE SEQUENCE</scope>
    <source>
        <strain evidence="4">MPI-CAGE-CH-0235</strain>
    </source>
</reference>
<feature type="domain" description="DUF7703" evidence="3">
    <location>
        <begin position="11"/>
        <end position="266"/>
    </location>
</feature>
<proteinExistence type="predicted"/>